<dbReference type="Proteomes" id="UP000218263">
    <property type="component" value="Chromosome"/>
</dbReference>
<evidence type="ECO:0000313" key="3">
    <source>
        <dbReference type="Proteomes" id="UP000218263"/>
    </source>
</evidence>
<dbReference type="Gene3D" id="3.40.50.620">
    <property type="entry name" value="HUPs"/>
    <property type="match status" value="2"/>
</dbReference>
<sequence length="277" mass="31415">MKKILVLTDFSKKAENAALYALRMAQHFNADLILYHSFEKVRALNVPESGAWLYEDFTTMVDENMDELKKLQFNLQQHLEPRTYIPSITLLDEAGYNLGLNVKQLAVNENIDLIITGSKSGNTLSHLINGSDTGNIMDDAPCPVIFVPQNFRYHRLKTIVFANDLVADYKDVTRFLTRLANDDGAQIIVTHFTDKNDMVADSYLAKTKEHINYSKLSVITFPRKNIARQLNEFAEDVNASLIAMVHHKHYLMEELLIGSKSKSVLKDNNIPVLVFPG</sequence>
<dbReference type="PRINTS" id="PR01438">
    <property type="entry name" value="UNVRSLSTRESS"/>
</dbReference>
<dbReference type="InterPro" id="IPR014729">
    <property type="entry name" value="Rossmann-like_a/b/a_fold"/>
</dbReference>
<evidence type="ECO:0000256" key="1">
    <source>
        <dbReference type="ARBA" id="ARBA00008791"/>
    </source>
</evidence>
<dbReference type="Pfam" id="PF00582">
    <property type="entry name" value="Usp"/>
    <property type="match status" value="2"/>
</dbReference>
<protein>
    <submittedName>
        <fullName evidence="2">Universal stress protein family protein</fullName>
    </submittedName>
</protein>
<dbReference type="InterPro" id="IPR006015">
    <property type="entry name" value="Universal_stress_UspA"/>
</dbReference>
<dbReference type="InterPro" id="IPR006016">
    <property type="entry name" value="UspA"/>
</dbReference>
<dbReference type="RefSeq" id="WP_096352077.1">
    <property type="nucleotide sequence ID" value="NZ_AP017313.1"/>
</dbReference>
<keyword evidence="3" id="KW-1185">Reference proteome</keyword>
<dbReference type="EMBL" id="AP017313">
    <property type="protein sequence ID" value="BAU54215.1"/>
    <property type="molecule type" value="Genomic_DNA"/>
</dbReference>
<organism evidence="2 3">
    <name type="scientific">Mucilaginibacter gotjawali</name>
    <dbReference type="NCBI Taxonomy" id="1550579"/>
    <lineage>
        <taxon>Bacteria</taxon>
        <taxon>Pseudomonadati</taxon>
        <taxon>Bacteroidota</taxon>
        <taxon>Sphingobacteriia</taxon>
        <taxon>Sphingobacteriales</taxon>
        <taxon>Sphingobacteriaceae</taxon>
        <taxon>Mucilaginibacter</taxon>
    </lineage>
</organism>
<dbReference type="KEGG" id="mgot:MgSA37_02389"/>
<dbReference type="AlphaFoldDB" id="A0A0X8X238"/>
<dbReference type="OrthoDB" id="9788959at2"/>
<dbReference type="SUPFAM" id="SSF52402">
    <property type="entry name" value="Adenine nucleotide alpha hydrolases-like"/>
    <property type="match status" value="2"/>
</dbReference>
<dbReference type="PANTHER" id="PTHR46268">
    <property type="entry name" value="STRESS RESPONSE PROTEIN NHAX"/>
    <property type="match status" value="1"/>
</dbReference>
<name>A0A0X8X238_9SPHI</name>
<reference evidence="2 3" key="1">
    <citation type="submission" date="2015-12" db="EMBL/GenBank/DDBJ databases">
        <title>Genome sequence of Mucilaginibacter gotjawali.</title>
        <authorList>
            <person name="Lee J.S."/>
            <person name="Lee K.C."/>
            <person name="Kim K.K."/>
            <person name="Lee B.W."/>
        </authorList>
    </citation>
    <scope>NUCLEOTIDE SEQUENCE [LARGE SCALE GENOMIC DNA]</scope>
    <source>
        <strain evidence="2 3">SA3-7</strain>
    </source>
</reference>
<accession>A0A0X8X238</accession>
<dbReference type="CDD" id="cd00293">
    <property type="entry name" value="USP-like"/>
    <property type="match status" value="2"/>
</dbReference>
<gene>
    <name evidence="2" type="ORF">MgSA37_02389</name>
</gene>
<dbReference type="PANTHER" id="PTHR46268:SF6">
    <property type="entry name" value="UNIVERSAL STRESS PROTEIN UP12"/>
    <property type="match status" value="1"/>
</dbReference>
<comment type="similarity">
    <text evidence="1">Belongs to the universal stress protein A family.</text>
</comment>
<evidence type="ECO:0000313" key="2">
    <source>
        <dbReference type="EMBL" id="BAU54215.1"/>
    </source>
</evidence>
<proteinExistence type="inferred from homology"/>